<dbReference type="PROSITE" id="PS01085">
    <property type="entry name" value="RIBUL_P_3_EPIMER_1"/>
    <property type="match status" value="1"/>
</dbReference>
<evidence type="ECO:0000256" key="13">
    <source>
        <dbReference type="PIRSR" id="PIRSR001461-2"/>
    </source>
</evidence>
<proteinExistence type="inferred from homology"/>
<comment type="cofactor">
    <cofactor evidence="5">
        <name>Fe(2+)</name>
        <dbReference type="ChEBI" id="CHEBI:29033"/>
    </cofactor>
</comment>
<dbReference type="InterPro" id="IPR013785">
    <property type="entry name" value="Aldolase_TIM"/>
</dbReference>
<dbReference type="InterPro" id="IPR026019">
    <property type="entry name" value="Ribul_P_3_epim"/>
</dbReference>
<dbReference type="Proteomes" id="UP000318538">
    <property type="component" value="Chromosome"/>
</dbReference>
<dbReference type="RefSeq" id="WP_145172688.1">
    <property type="nucleotide sequence ID" value="NZ_CP036525.1"/>
</dbReference>
<evidence type="ECO:0000256" key="6">
    <source>
        <dbReference type="ARBA" id="ARBA00009541"/>
    </source>
</evidence>
<comment type="cofactor">
    <cofactor evidence="3">
        <name>Co(2+)</name>
        <dbReference type="ChEBI" id="CHEBI:48828"/>
    </cofactor>
</comment>
<dbReference type="GO" id="GO:0006098">
    <property type="term" value="P:pentose-phosphate shunt"/>
    <property type="evidence" value="ECO:0007669"/>
    <property type="project" value="UniProtKB-UniRule"/>
</dbReference>
<evidence type="ECO:0000256" key="9">
    <source>
        <dbReference type="ARBA" id="ARBA00023235"/>
    </source>
</evidence>
<evidence type="ECO:0000256" key="7">
    <source>
        <dbReference type="ARBA" id="ARBA00013188"/>
    </source>
</evidence>
<feature type="binding site" evidence="10 13">
    <location>
        <position position="77"/>
    </location>
    <ligand>
        <name>a divalent metal cation</name>
        <dbReference type="ChEBI" id="CHEBI:60240"/>
    </ligand>
</feature>
<feature type="active site" description="Proton donor" evidence="10 12">
    <location>
        <position position="182"/>
    </location>
</feature>
<comment type="cofactor">
    <cofactor evidence="4">
        <name>Zn(2+)</name>
        <dbReference type="ChEBI" id="CHEBI:29105"/>
    </cofactor>
</comment>
<dbReference type="InterPro" id="IPR011060">
    <property type="entry name" value="RibuloseP-bd_barrel"/>
</dbReference>
<comment type="cofactor">
    <cofactor evidence="10 13">
        <name>a divalent metal cation</name>
        <dbReference type="ChEBI" id="CHEBI:60240"/>
    </cofactor>
    <text evidence="10 13">Binds 1 divalent metal cation per subunit.</text>
</comment>
<feature type="binding site" evidence="10 14">
    <location>
        <position position="77"/>
    </location>
    <ligand>
        <name>substrate</name>
    </ligand>
</feature>
<feature type="binding site" evidence="10 14">
    <location>
        <begin position="204"/>
        <end position="205"/>
    </location>
    <ligand>
        <name>substrate</name>
    </ligand>
</feature>
<dbReference type="GO" id="GO:0004750">
    <property type="term" value="F:D-ribulose-phosphate 3-epimerase activity"/>
    <property type="evidence" value="ECO:0007669"/>
    <property type="project" value="UniProtKB-UniRule"/>
</dbReference>
<protein>
    <recommendedName>
        <fullName evidence="7 10">Ribulose-phosphate 3-epimerase</fullName>
        <ecNumber evidence="7 10">5.1.3.1</ecNumber>
    </recommendedName>
</protein>
<dbReference type="KEGG" id="rlc:K227x_45980"/>
<dbReference type="Gene3D" id="3.20.20.70">
    <property type="entry name" value="Aldolase class I"/>
    <property type="match status" value="1"/>
</dbReference>
<evidence type="ECO:0000256" key="2">
    <source>
        <dbReference type="ARBA" id="ARBA00001936"/>
    </source>
</evidence>
<sequence>MAKASLEAIRNAAPAVLPSLLLCDFGDLKGEVSRLRDAGAEVLHLDVMDGHFVPNMTYAMPIVEGLRRHTDMPLDVHLMISDPAKYARPMVEAGADMLTFHVEAVRDVAETAAQIRELGVNVGVALNPETSLASIRPCLADIDMVLVMSVEAGFGGQKFNPVALEKLQTLRSEFPDLLLEIDGGIDPTTIGPARAAGCDLFVVGSAIFKTDSYADAMKVLSDQIAAHDPSAEHGS</sequence>
<feature type="active site" description="Proton acceptor" evidence="10 12">
    <location>
        <position position="46"/>
    </location>
</feature>
<dbReference type="PIRSF" id="PIRSF001461">
    <property type="entry name" value="RPE"/>
    <property type="match status" value="1"/>
</dbReference>
<evidence type="ECO:0000256" key="11">
    <source>
        <dbReference type="PIRNR" id="PIRNR001461"/>
    </source>
</evidence>
<dbReference type="EC" id="5.1.3.1" evidence="7 10"/>
<name>A0A517NGD8_9BACT</name>
<comment type="function">
    <text evidence="10">Catalyzes the reversible epimerization of D-ribulose 5-phosphate to D-xylulose 5-phosphate.</text>
</comment>
<dbReference type="GO" id="GO:0046872">
    <property type="term" value="F:metal ion binding"/>
    <property type="evidence" value="ECO:0007669"/>
    <property type="project" value="UniProtKB-UniRule"/>
</dbReference>
<keyword evidence="8 10" id="KW-0479">Metal-binding</keyword>
<evidence type="ECO:0000256" key="5">
    <source>
        <dbReference type="ARBA" id="ARBA00001954"/>
    </source>
</evidence>
<evidence type="ECO:0000256" key="14">
    <source>
        <dbReference type="PIRSR" id="PIRSR001461-3"/>
    </source>
</evidence>
<comment type="catalytic activity">
    <reaction evidence="1 10 11">
        <text>D-ribulose 5-phosphate = D-xylulose 5-phosphate</text>
        <dbReference type="Rhea" id="RHEA:13677"/>
        <dbReference type="ChEBI" id="CHEBI:57737"/>
        <dbReference type="ChEBI" id="CHEBI:58121"/>
        <dbReference type="EC" id="5.1.3.1"/>
    </reaction>
</comment>
<dbReference type="NCBIfam" id="NF004076">
    <property type="entry name" value="PRK05581.1-4"/>
    <property type="match status" value="1"/>
</dbReference>
<reference evidence="15 16" key="1">
    <citation type="submission" date="2019-02" db="EMBL/GenBank/DDBJ databases">
        <title>Deep-cultivation of Planctomycetes and their phenomic and genomic characterization uncovers novel biology.</title>
        <authorList>
            <person name="Wiegand S."/>
            <person name="Jogler M."/>
            <person name="Boedeker C."/>
            <person name="Pinto D."/>
            <person name="Vollmers J."/>
            <person name="Rivas-Marin E."/>
            <person name="Kohn T."/>
            <person name="Peeters S.H."/>
            <person name="Heuer A."/>
            <person name="Rast P."/>
            <person name="Oberbeckmann S."/>
            <person name="Bunk B."/>
            <person name="Jeske O."/>
            <person name="Meyerdierks A."/>
            <person name="Storesund J.E."/>
            <person name="Kallscheuer N."/>
            <person name="Luecker S."/>
            <person name="Lage O.M."/>
            <person name="Pohl T."/>
            <person name="Merkel B.J."/>
            <person name="Hornburger P."/>
            <person name="Mueller R.-W."/>
            <person name="Bruemmer F."/>
            <person name="Labrenz M."/>
            <person name="Spormann A.M."/>
            <person name="Op den Camp H."/>
            <person name="Overmann J."/>
            <person name="Amann R."/>
            <person name="Jetten M.S.M."/>
            <person name="Mascher T."/>
            <person name="Medema M.H."/>
            <person name="Devos D.P."/>
            <person name="Kaster A.-K."/>
            <person name="Ovreas L."/>
            <person name="Rohde M."/>
            <person name="Galperin M.Y."/>
            <person name="Jogler C."/>
        </authorList>
    </citation>
    <scope>NUCLEOTIDE SEQUENCE [LARGE SCALE GENOMIC DNA]</scope>
    <source>
        <strain evidence="15 16">K22_7</strain>
    </source>
</reference>
<evidence type="ECO:0000256" key="1">
    <source>
        <dbReference type="ARBA" id="ARBA00001782"/>
    </source>
</evidence>
<dbReference type="Pfam" id="PF00834">
    <property type="entry name" value="Ribul_P_3_epim"/>
    <property type="match status" value="1"/>
</dbReference>
<dbReference type="InterPro" id="IPR000056">
    <property type="entry name" value="Ribul_P_3_epim-like"/>
</dbReference>
<dbReference type="SUPFAM" id="SSF51366">
    <property type="entry name" value="Ribulose-phoshate binding barrel"/>
    <property type="match status" value="1"/>
</dbReference>
<organism evidence="15 16">
    <name type="scientific">Rubripirellula lacrimiformis</name>
    <dbReference type="NCBI Taxonomy" id="1930273"/>
    <lineage>
        <taxon>Bacteria</taxon>
        <taxon>Pseudomonadati</taxon>
        <taxon>Planctomycetota</taxon>
        <taxon>Planctomycetia</taxon>
        <taxon>Pirellulales</taxon>
        <taxon>Pirellulaceae</taxon>
        <taxon>Rubripirellula</taxon>
    </lineage>
</organism>
<comment type="pathway">
    <text evidence="10">Carbohydrate degradation.</text>
</comment>
<feature type="binding site" evidence="10 14">
    <location>
        <position position="19"/>
    </location>
    <ligand>
        <name>substrate</name>
    </ligand>
</feature>
<dbReference type="CDD" id="cd00429">
    <property type="entry name" value="RPE"/>
    <property type="match status" value="1"/>
</dbReference>
<feature type="binding site" evidence="10 13">
    <location>
        <position position="182"/>
    </location>
    <ligand>
        <name>a divalent metal cation</name>
        <dbReference type="ChEBI" id="CHEBI:60240"/>
    </ligand>
</feature>
<dbReference type="EMBL" id="CP036525">
    <property type="protein sequence ID" value="QDT06190.1"/>
    <property type="molecule type" value="Genomic_DNA"/>
</dbReference>
<evidence type="ECO:0000313" key="16">
    <source>
        <dbReference type="Proteomes" id="UP000318538"/>
    </source>
</evidence>
<keyword evidence="9 10" id="KW-0413">Isomerase</keyword>
<dbReference type="GO" id="GO:0005737">
    <property type="term" value="C:cytoplasm"/>
    <property type="evidence" value="ECO:0007669"/>
    <property type="project" value="UniProtKB-ARBA"/>
</dbReference>
<dbReference type="PANTHER" id="PTHR11749">
    <property type="entry name" value="RIBULOSE-5-PHOSPHATE-3-EPIMERASE"/>
    <property type="match status" value="1"/>
</dbReference>
<comment type="cofactor">
    <cofactor evidence="2">
        <name>Mn(2+)</name>
        <dbReference type="ChEBI" id="CHEBI:29035"/>
    </cofactor>
</comment>
<dbReference type="FunFam" id="3.20.20.70:FF:000004">
    <property type="entry name" value="Ribulose-phosphate 3-epimerase"/>
    <property type="match status" value="1"/>
</dbReference>
<feature type="binding site" evidence="10 13">
    <location>
        <position position="46"/>
    </location>
    <ligand>
        <name>a divalent metal cation</name>
        <dbReference type="ChEBI" id="CHEBI:60240"/>
    </ligand>
</feature>
<dbReference type="NCBIfam" id="TIGR01163">
    <property type="entry name" value="rpe"/>
    <property type="match status" value="1"/>
</dbReference>
<evidence type="ECO:0000256" key="12">
    <source>
        <dbReference type="PIRSR" id="PIRSR001461-1"/>
    </source>
</evidence>
<evidence type="ECO:0000313" key="15">
    <source>
        <dbReference type="EMBL" id="QDT06190.1"/>
    </source>
</evidence>
<keyword evidence="13" id="KW-0862">Zinc</keyword>
<dbReference type="AlphaFoldDB" id="A0A517NGD8"/>
<comment type="similarity">
    <text evidence="6 10 11">Belongs to the ribulose-phosphate 3-epimerase family.</text>
</comment>
<dbReference type="GO" id="GO:0019323">
    <property type="term" value="P:pentose catabolic process"/>
    <property type="evidence" value="ECO:0007669"/>
    <property type="project" value="UniProtKB-UniRule"/>
</dbReference>
<keyword evidence="13" id="KW-0464">Manganese</keyword>
<feature type="binding site" evidence="10 13">
    <location>
        <position position="44"/>
    </location>
    <ligand>
        <name>a divalent metal cation</name>
        <dbReference type="ChEBI" id="CHEBI:60240"/>
    </ligand>
</feature>
<keyword evidence="13" id="KW-0170">Cobalt</keyword>
<keyword evidence="16" id="KW-1185">Reference proteome</keyword>
<evidence type="ECO:0000256" key="4">
    <source>
        <dbReference type="ARBA" id="ARBA00001947"/>
    </source>
</evidence>
<feature type="binding site" evidence="14">
    <location>
        <position position="184"/>
    </location>
    <ligand>
        <name>substrate</name>
    </ligand>
</feature>
<evidence type="ECO:0000256" key="8">
    <source>
        <dbReference type="ARBA" id="ARBA00022723"/>
    </source>
</evidence>
<dbReference type="HAMAP" id="MF_02227">
    <property type="entry name" value="RPE"/>
    <property type="match status" value="1"/>
</dbReference>
<feature type="binding site" evidence="10">
    <location>
        <begin position="182"/>
        <end position="184"/>
    </location>
    <ligand>
        <name>substrate</name>
    </ligand>
</feature>
<feature type="binding site" evidence="10 14">
    <location>
        <begin position="153"/>
        <end position="156"/>
    </location>
    <ligand>
        <name>substrate</name>
    </ligand>
</feature>
<evidence type="ECO:0000256" key="3">
    <source>
        <dbReference type="ARBA" id="ARBA00001941"/>
    </source>
</evidence>
<evidence type="ECO:0000256" key="10">
    <source>
        <dbReference type="HAMAP-Rule" id="MF_02227"/>
    </source>
</evidence>
<accession>A0A517NGD8</accession>
<gene>
    <name evidence="10 15" type="primary">rpe</name>
    <name evidence="15" type="ORF">K227x_45980</name>
</gene>
<keyword evidence="10 11" id="KW-0119">Carbohydrate metabolism</keyword>
<dbReference type="OrthoDB" id="1645589at2"/>